<dbReference type="PANTHER" id="PTHR33164:SF43">
    <property type="entry name" value="HTH-TYPE TRANSCRIPTIONAL REPRESSOR YETL"/>
    <property type="match status" value="1"/>
</dbReference>
<dbReference type="InterPro" id="IPR039422">
    <property type="entry name" value="MarR/SlyA-like"/>
</dbReference>
<dbReference type="GO" id="GO:0006950">
    <property type="term" value="P:response to stress"/>
    <property type="evidence" value="ECO:0007669"/>
    <property type="project" value="TreeGrafter"/>
</dbReference>
<dbReference type="GeneID" id="95356210"/>
<dbReference type="Gene3D" id="1.10.10.10">
    <property type="entry name" value="Winged helix-like DNA-binding domain superfamily/Winged helix DNA-binding domain"/>
    <property type="match status" value="1"/>
</dbReference>
<feature type="domain" description="HTH marR-type" evidence="2">
    <location>
        <begin position="49"/>
        <end position="181"/>
    </location>
</feature>
<feature type="compositionally biased region" description="Basic and acidic residues" evidence="1">
    <location>
        <begin position="10"/>
        <end position="20"/>
    </location>
</feature>
<dbReference type="EMBL" id="BNBO01000044">
    <property type="protein sequence ID" value="GHH79818.1"/>
    <property type="molecule type" value="Genomic_DNA"/>
</dbReference>
<dbReference type="SUPFAM" id="SSF46785">
    <property type="entry name" value="Winged helix' DNA-binding domain"/>
    <property type="match status" value="1"/>
</dbReference>
<dbReference type="Pfam" id="PF01047">
    <property type="entry name" value="MarR"/>
    <property type="match status" value="1"/>
</dbReference>
<dbReference type="PANTHER" id="PTHR33164">
    <property type="entry name" value="TRANSCRIPTIONAL REGULATOR, MARR FAMILY"/>
    <property type="match status" value="1"/>
</dbReference>
<reference evidence="3" key="2">
    <citation type="submission" date="2020-09" db="EMBL/GenBank/DDBJ databases">
        <authorList>
            <person name="Sun Q."/>
            <person name="Ohkuma M."/>
        </authorList>
    </citation>
    <scope>NUCLEOTIDE SEQUENCE</scope>
    <source>
        <strain evidence="3">JCM 4646</strain>
    </source>
</reference>
<keyword evidence="4" id="KW-1185">Reference proteome</keyword>
<sequence>MSDVSAEDGAETRAGTRFEARAAAGPSSLAAARPAGAAGGGAPVVPPVQASTVFRLGVLGAVATERFAAAVEPHGLKPKQVGLMIVLSEGLAASQLDVARVMGVAPSLVVGFADHLEGLGAIRRTRDPADRRRQLLTLTDHGRELLDTCSALARDLDAEFAEGLSEQEHAVLAGLLGRLAADRGLPTG</sequence>
<comment type="caution">
    <text evidence="3">The sequence shown here is derived from an EMBL/GenBank/DDBJ whole genome shotgun (WGS) entry which is preliminary data.</text>
</comment>
<dbReference type="GO" id="GO:0003700">
    <property type="term" value="F:DNA-binding transcription factor activity"/>
    <property type="evidence" value="ECO:0007669"/>
    <property type="project" value="InterPro"/>
</dbReference>
<dbReference type="PROSITE" id="PS50995">
    <property type="entry name" value="HTH_MARR_2"/>
    <property type="match status" value="1"/>
</dbReference>
<dbReference type="InterPro" id="IPR036388">
    <property type="entry name" value="WH-like_DNA-bd_sf"/>
</dbReference>
<dbReference type="SMART" id="SM00347">
    <property type="entry name" value="HTH_MARR"/>
    <property type="match status" value="1"/>
</dbReference>
<dbReference type="AlphaFoldDB" id="A0A919G9A6"/>
<evidence type="ECO:0000256" key="1">
    <source>
        <dbReference type="SAM" id="MobiDB-lite"/>
    </source>
</evidence>
<organism evidence="3 4">
    <name type="scientific">Kitasatospora indigofera</name>
    <dbReference type="NCBI Taxonomy" id="67307"/>
    <lineage>
        <taxon>Bacteria</taxon>
        <taxon>Bacillati</taxon>
        <taxon>Actinomycetota</taxon>
        <taxon>Actinomycetes</taxon>
        <taxon>Kitasatosporales</taxon>
        <taxon>Streptomycetaceae</taxon>
        <taxon>Kitasatospora</taxon>
    </lineage>
</organism>
<accession>A0A919G9A6</accession>
<dbReference type="Proteomes" id="UP000617734">
    <property type="component" value="Unassembled WGS sequence"/>
</dbReference>
<dbReference type="RefSeq" id="WP_190213940.1">
    <property type="nucleotide sequence ID" value="NZ_BNBO01000044.1"/>
</dbReference>
<feature type="region of interest" description="Disordered" evidence="1">
    <location>
        <begin position="1"/>
        <end position="21"/>
    </location>
</feature>
<dbReference type="PRINTS" id="PR00598">
    <property type="entry name" value="HTHMARR"/>
</dbReference>
<evidence type="ECO:0000313" key="3">
    <source>
        <dbReference type="EMBL" id="GHH79818.1"/>
    </source>
</evidence>
<gene>
    <name evidence="3" type="ORF">GCM10018781_58710</name>
</gene>
<protein>
    <recommendedName>
        <fullName evidence="2">HTH marR-type domain-containing protein</fullName>
    </recommendedName>
</protein>
<evidence type="ECO:0000259" key="2">
    <source>
        <dbReference type="PROSITE" id="PS50995"/>
    </source>
</evidence>
<dbReference type="InterPro" id="IPR000835">
    <property type="entry name" value="HTH_MarR-typ"/>
</dbReference>
<name>A0A919G9A6_9ACTN</name>
<reference evidence="3" key="1">
    <citation type="journal article" date="2014" name="Int. J. Syst. Evol. Microbiol.">
        <title>Complete genome sequence of Corynebacterium casei LMG S-19264T (=DSM 44701T), isolated from a smear-ripened cheese.</title>
        <authorList>
            <consortium name="US DOE Joint Genome Institute (JGI-PGF)"/>
            <person name="Walter F."/>
            <person name="Albersmeier A."/>
            <person name="Kalinowski J."/>
            <person name="Ruckert C."/>
        </authorList>
    </citation>
    <scope>NUCLEOTIDE SEQUENCE</scope>
    <source>
        <strain evidence="3">JCM 4646</strain>
    </source>
</reference>
<evidence type="ECO:0000313" key="4">
    <source>
        <dbReference type="Proteomes" id="UP000617734"/>
    </source>
</evidence>
<proteinExistence type="predicted"/>
<dbReference type="InterPro" id="IPR036390">
    <property type="entry name" value="WH_DNA-bd_sf"/>
</dbReference>